<evidence type="ECO:0000313" key="8">
    <source>
        <dbReference type="EMBL" id="RJT35161.1"/>
    </source>
</evidence>
<comment type="similarity">
    <text evidence="1">Belongs to the low molecular weight phosphotyrosine protein phosphatase family.</text>
</comment>
<dbReference type="GO" id="GO:0004725">
    <property type="term" value="F:protein tyrosine phosphatase activity"/>
    <property type="evidence" value="ECO:0007669"/>
    <property type="project" value="UniProtKB-EC"/>
</dbReference>
<dbReference type="Pfam" id="PF01451">
    <property type="entry name" value="LMWPc"/>
    <property type="match status" value="1"/>
</dbReference>
<evidence type="ECO:0000256" key="3">
    <source>
        <dbReference type="ARBA" id="ARBA00022801"/>
    </source>
</evidence>
<evidence type="ECO:0000256" key="6">
    <source>
        <dbReference type="PIRSR" id="PIRSR617867-1"/>
    </source>
</evidence>
<evidence type="ECO:0000313" key="9">
    <source>
        <dbReference type="Proteomes" id="UP000284908"/>
    </source>
</evidence>
<protein>
    <recommendedName>
        <fullName evidence="2">protein-tyrosine-phosphatase</fullName>
        <ecNumber evidence="2">3.1.3.48</ecNumber>
    </recommendedName>
</protein>
<keyword evidence="4" id="KW-0904">Protein phosphatase</keyword>
<keyword evidence="9" id="KW-1185">Reference proteome</keyword>
<organism evidence="8 9">
    <name type="scientific">Rahnella woolbedingensis</name>
    <dbReference type="NCBI Taxonomy" id="1510574"/>
    <lineage>
        <taxon>Bacteria</taxon>
        <taxon>Pseudomonadati</taxon>
        <taxon>Pseudomonadota</taxon>
        <taxon>Gammaproteobacteria</taxon>
        <taxon>Enterobacterales</taxon>
        <taxon>Yersiniaceae</taxon>
        <taxon>Rahnella</taxon>
    </lineage>
</organism>
<feature type="active site" description="Proton donor" evidence="6">
    <location>
        <position position="115"/>
    </location>
</feature>
<dbReference type="Proteomes" id="UP000284908">
    <property type="component" value="Unassembled WGS sequence"/>
</dbReference>
<dbReference type="EMBL" id="RAHH01000039">
    <property type="protein sequence ID" value="RJT35161.1"/>
    <property type="molecule type" value="Genomic_DNA"/>
</dbReference>
<dbReference type="PANTHER" id="PTHR11717">
    <property type="entry name" value="LOW MOLECULAR WEIGHT PROTEIN TYROSINE PHOSPHATASE"/>
    <property type="match status" value="1"/>
</dbReference>
<evidence type="ECO:0000256" key="2">
    <source>
        <dbReference type="ARBA" id="ARBA00013064"/>
    </source>
</evidence>
<comment type="catalytic activity">
    <reaction evidence="5">
        <text>O-phospho-L-tyrosyl-[protein] + H2O = L-tyrosyl-[protein] + phosphate</text>
        <dbReference type="Rhea" id="RHEA:10684"/>
        <dbReference type="Rhea" id="RHEA-COMP:10136"/>
        <dbReference type="Rhea" id="RHEA-COMP:20101"/>
        <dbReference type="ChEBI" id="CHEBI:15377"/>
        <dbReference type="ChEBI" id="CHEBI:43474"/>
        <dbReference type="ChEBI" id="CHEBI:46858"/>
        <dbReference type="ChEBI" id="CHEBI:61978"/>
        <dbReference type="EC" id="3.1.3.48"/>
    </reaction>
</comment>
<dbReference type="FunFam" id="3.40.50.2300:FF:000041">
    <property type="entry name" value="Low molecular weight protein-tyrosine-phosphatase"/>
    <property type="match status" value="1"/>
</dbReference>
<feature type="active site" evidence="6">
    <location>
        <position position="15"/>
    </location>
</feature>
<gene>
    <name evidence="8" type="ORF">D6C13_23080</name>
</gene>
<dbReference type="SMART" id="SM00226">
    <property type="entry name" value="LMWPc"/>
    <property type="match status" value="1"/>
</dbReference>
<dbReference type="InterPro" id="IPR023485">
    <property type="entry name" value="Ptyr_pPase"/>
</dbReference>
<evidence type="ECO:0000256" key="5">
    <source>
        <dbReference type="ARBA" id="ARBA00051722"/>
    </source>
</evidence>
<keyword evidence="3" id="KW-0378">Hydrolase</keyword>
<dbReference type="InterPro" id="IPR036196">
    <property type="entry name" value="Ptyr_pPase_sf"/>
</dbReference>
<dbReference type="CDD" id="cd16343">
    <property type="entry name" value="LMWPTP"/>
    <property type="match status" value="1"/>
</dbReference>
<evidence type="ECO:0000259" key="7">
    <source>
        <dbReference type="SMART" id="SM00226"/>
    </source>
</evidence>
<proteinExistence type="inferred from homology"/>
<feature type="active site" description="Nucleophile" evidence="6">
    <location>
        <position position="9"/>
    </location>
</feature>
<dbReference type="PRINTS" id="PR00719">
    <property type="entry name" value="LMWPTPASE"/>
</dbReference>
<reference evidence="8 9" key="1">
    <citation type="submission" date="2018-09" db="EMBL/GenBank/DDBJ databases">
        <authorList>
            <person name="Le Fleche-Mateos A."/>
        </authorList>
    </citation>
    <scope>NUCLEOTIDE SEQUENCE [LARGE SCALE GENOMIC DNA]</scope>
    <source>
        <strain evidence="8 9">DSM 27399</strain>
    </source>
</reference>
<dbReference type="InterPro" id="IPR017867">
    <property type="entry name" value="Tyr_phospatase_low_mol_wt"/>
</dbReference>
<evidence type="ECO:0000256" key="4">
    <source>
        <dbReference type="ARBA" id="ARBA00022912"/>
    </source>
</evidence>
<name>A0A419N2S7_9GAMM</name>
<dbReference type="Gene3D" id="3.40.50.2300">
    <property type="match status" value="1"/>
</dbReference>
<dbReference type="SUPFAM" id="SSF52788">
    <property type="entry name" value="Phosphotyrosine protein phosphatases I"/>
    <property type="match status" value="1"/>
</dbReference>
<sequence length="144" mass="16315">MFSSVLIVCTGNICRSPMAERIMKQYFPEKKIRSAGLMAMVNQPADDTAVIVSGRHCVSLEGHKGTQFRSSMAGEFGLILVMENSHLEQISEMVPHARGKIMLLGHWSEHREIPDPYRKSQEAFESVYQLIDQACQRWAQKFTA</sequence>
<accession>A0A419N2S7</accession>
<evidence type="ECO:0000256" key="1">
    <source>
        <dbReference type="ARBA" id="ARBA00011063"/>
    </source>
</evidence>
<comment type="caution">
    <text evidence="8">The sequence shown here is derived from an EMBL/GenBank/DDBJ whole genome shotgun (WGS) entry which is preliminary data.</text>
</comment>
<dbReference type="InterPro" id="IPR050438">
    <property type="entry name" value="LMW_PTPase"/>
</dbReference>
<dbReference type="PANTHER" id="PTHR11717:SF31">
    <property type="entry name" value="LOW MOLECULAR WEIGHT PROTEIN-TYROSINE-PHOSPHATASE ETP-RELATED"/>
    <property type="match status" value="1"/>
</dbReference>
<dbReference type="OrthoDB" id="9784339at2"/>
<dbReference type="EC" id="3.1.3.48" evidence="2"/>
<dbReference type="AlphaFoldDB" id="A0A419N2S7"/>
<feature type="domain" description="Phosphotyrosine protein phosphatase I" evidence="7">
    <location>
        <begin position="3"/>
        <end position="141"/>
    </location>
</feature>
<dbReference type="RefSeq" id="WP_120135000.1">
    <property type="nucleotide sequence ID" value="NZ_RAHH01000039.1"/>
</dbReference>